<proteinExistence type="predicted"/>
<gene>
    <name evidence="4" type="ORF">B1R32_11826</name>
</gene>
<name>A0A2S8SQ90_9BACT</name>
<dbReference type="Pfam" id="PF16657">
    <property type="entry name" value="Malt_amylase_C"/>
    <property type="match status" value="1"/>
</dbReference>
<feature type="chain" id="PRO_5015543789" evidence="2">
    <location>
        <begin position="24"/>
        <end position="728"/>
    </location>
</feature>
<dbReference type="CDD" id="cd02857">
    <property type="entry name" value="E_set_CDase_PDE_N"/>
    <property type="match status" value="1"/>
</dbReference>
<dbReference type="SUPFAM" id="SSF51445">
    <property type="entry name" value="(Trans)glycosidases"/>
    <property type="match status" value="1"/>
</dbReference>
<feature type="domain" description="Glycosyl hydrolase family 13 catalytic" evidence="3">
    <location>
        <begin position="321"/>
        <end position="637"/>
    </location>
</feature>
<dbReference type="PANTHER" id="PTHR47786">
    <property type="entry name" value="ALPHA-1,4-GLUCAN:MALTOSE-1-PHOSPHATE MALTOSYLTRANSFERASE"/>
    <property type="match status" value="1"/>
</dbReference>
<dbReference type="SUPFAM" id="SSF51011">
    <property type="entry name" value="Glycosyl hydrolase domain"/>
    <property type="match status" value="1"/>
</dbReference>
<dbReference type="PANTHER" id="PTHR47786:SF2">
    <property type="entry name" value="GLYCOSYL HYDROLASE FAMILY 13 CATALYTIC DOMAIN-CONTAINING PROTEIN"/>
    <property type="match status" value="1"/>
</dbReference>
<evidence type="ECO:0000313" key="5">
    <source>
        <dbReference type="Proteomes" id="UP000237684"/>
    </source>
</evidence>
<accession>A0A2S8SQ90</accession>
<dbReference type="FunCoup" id="A0A2S8SQ90">
    <property type="interactions" value="63"/>
</dbReference>
<dbReference type="InterPro" id="IPR006047">
    <property type="entry name" value="GH13_cat_dom"/>
</dbReference>
<dbReference type="AlphaFoldDB" id="A0A2S8SQ90"/>
<dbReference type="Gene3D" id="2.60.40.1180">
    <property type="entry name" value="Golgi alpha-mannosidase II"/>
    <property type="match status" value="1"/>
</dbReference>
<evidence type="ECO:0000313" key="4">
    <source>
        <dbReference type="EMBL" id="PQV62929.1"/>
    </source>
</evidence>
<reference evidence="4 5" key="1">
    <citation type="journal article" date="2018" name="Syst. Appl. Microbiol.">
        <title>Abditibacterium utsteinense sp. nov., the first cultivated member of candidate phylum FBP, isolated from ice-free Antarctic soil samples.</title>
        <authorList>
            <person name="Tahon G."/>
            <person name="Tytgat B."/>
            <person name="Lebbe L."/>
            <person name="Carlier A."/>
            <person name="Willems A."/>
        </authorList>
    </citation>
    <scope>NUCLEOTIDE SEQUENCE [LARGE SCALE GENOMIC DNA]</scope>
    <source>
        <strain evidence="4 5">LMG 29911</strain>
    </source>
</reference>
<dbReference type="InterPro" id="IPR032091">
    <property type="entry name" value="Malt_amylase-like_C"/>
</dbReference>
<sequence length="728" mass="80396">MKLRDKKNGARIPLLAMATLAGAGCSQSPDSPAASAQAASQRGDGGLQPVADAPAAGKTTAEPTTGTNSFVFKADKPLKSVSVVGTFNGWDKTANPMKVDGDGVTWRLTLPLTYGKYVYKFAQFKADGSEEWVVDPSAPLDETDKVNDNSVLLVTPADYKIPASPNDGKTASSVLLALTGARDIGYDGEKVILSLRARPGDLRQVTLKSSGARYPMKLVRRDDLYAYYKAAAPWNRKQDLTYNFELADGKNVKEYGAGGLGLKSQPFKIAAKGFQPYLLTDAPEPLRMNGPLTTQKVFGPSWAKNQPIYEVNLDVYKFPKGTAIREFEKHLPTLKKMGIGIVWFMPLHPRGYKKGFGSPYAVRDYADINPDLGTKAEFKNLVGRAHELGLHVLMDWVPNHTSWDNALIEAHPEFYVKDAKGEISQASVWPDVAQLDYGSTGKWNQPLWNQMRDDMTMWVRDYGVDGFRCDVAGSNGKVPAEFWQWLRPQLNAIKPVFMLAEADNVEVFPAFDMAYSWVLPPVMWDICAGRKPASAIDDALRQEAAKFPAGAVQMRFVDNHDWHAHADWDWGKRPAIDTKNGLAQVAPLMVLCATLPGKPLIYNGQEMSFLKVDPPAQAEARTQSPVWPFYSALTELYRSQPAIVEGSFAKIASDHDDKIYAFTRQRGQDRVLVVVNLSDQSQVATLKSVALSGNYRDWFGKSDVKLSAAPAVKLAPWAYRVYVSRAKE</sequence>
<dbReference type="GO" id="GO:0004553">
    <property type="term" value="F:hydrolase activity, hydrolyzing O-glycosyl compounds"/>
    <property type="evidence" value="ECO:0007669"/>
    <property type="project" value="InterPro"/>
</dbReference>
<dbReference type="PROSITE" id="PS51257">
    <property type="entry name" value="PROKAR_LIPOPROTEIN"/>
    <property type="match status" value="1"/>
</dbReference>
<dbReference type="Pfam" id="PF00128">
    <property type="entry name" value="Alpha-amylase"/>
    <property type="match status" value="1"/>
</dbReference>
<dbReference type="InParanoid" id="A0A2S8SQ90"/>
<organism evidence="4 5">
    <name type="scientific">Abditibacterium utsteinense</name>
    <dbReference type="NCBI Taxonomy" id="1960156"/>
    <lineage>
        <taxon>Bacteria</taxon>
        <taxon>Pseudomonadati</taxon>
        <taxon>Abditibacteriota</taxon>
        <taxon>Abditibacteriia</taxon>
        <taxon>Abditibacteriales</taxon>
        <taxon>Abditibacteriaceae</taxon>
        <taxon>Abditibacterium</taxon>
    </lineage>
</organism>
<dbReference type="SUPFAM" id="SSF81296">
    <property type="entry name" value="E set domains"/>
    <property type="match status" value="2"/>
</dbReference>
<feature type="region of interest" description="Disordered" evidence="1">
    <location>
        <begin position="25"/>
        <end position="68"/>
    </location>
</feature>
<dbReference type="Gene3D" id="3.20.20.80">
    <property type="entry name" value="Glycosidases"/>
    <property type="match status" value="1"/>
</dbReference>
<keyword evidence="2" id="KW-0732">Signal</keyword>
<keyword evidence="5" id="KW-1185">Reference proteome</keyword>
<evidence type="ECO:0000256" key="2">
    <source>
        <dbReference type="SAM" id="SignalP"/>
    </source>
</evidence>
<dbReference type="SMART" id="SM00642">
    <property type="entry name" value="Aamy"/>
    <property type="match status" value="1"/>
</dbReference>
<feature type="compositionally biased region" description="Low complexity" evidence="1">
    <location>
        <begin position="26"/>
        <end position="41"/>
    </location>
</feature>
<dbReference type="InterPro" id="IPR017853">
    <property type="entry name" value="GH"/>
</dbReference>
<dbReference type="InterPro" id="IPR014756">
    <property type="entry name" value="Ig_E-set"/>
</dbReference>
<dbReference type="Proteomes" id="UP000237684">
    <property type="component" value="Unassembled WGS sequence"/>
</dbReference>
<dbReference type="OrthoDB" id="9805159at2"/>
<evidence type="ECO:0000256" key="1">
    <source>
        <dbReference type="SAM" id="MobiDB-lite"/>
    </source>
</evidence>
<dbReference type="InterPro" id="IPR013780">
    <property type="entry name" value="Glyco_hydro_b"/>
</dbReference>
<dbReference type="Gene3D" id="2.60.40.10">
    <property type="entry name" value="Immunoglobulins"/>
    <property type="match status" value="2"/>
</dbReference>
<dbReference type="InterPro" id="IPR004193">
    <property type="entry name" value="Glyco_hydro_13_N"/>
</dbReference>
<evidence type="ECO:0000259" key="3">
    <source>
        <dbReference type="SMART" id="SM00642"/>
    </source>
</evidence>
<dbReference type="GO" id="GO:0005975">
    <property type="term" value="P:carbohydrate metabolic process"/>
    <property type="evidence" value="ECO:0007669"/>
    <property type="project" value="InterPro"/>
</dbReference>
<dbReference type="CDD" id="cd11313">
    <property type="entry name" value="AmyAc_arch_bac_AmyA"/>
    <property type="match status" value="1"/>
</dbReference>
<dbReference type="InterPro" id="IPR013783">
    <property type="entry name" value="Ig-like_fold"/>
</dbReference>
<comment type="caution">
    <text evidence="4">The sequence shown here is derived from an EMBL/GenBank/DDBJ whole genome shotgun (WGS) entry which is preliminary data.</text>
</comment>
<protein>
    <submittedName>
        <fullName evidence="4">1,4-alpha-glucan branching enzyme</fullName>
    </submittedName>
</protein>
<dbReference type="Pfam" id="PF02922">
    <property type="entry name" value="CBM_48"/>
    <property type="match status" value="1"/>
</dbReference>
<dbReference type="RefSeq" id="WP_106380923.1">
    <property type="nucleotide sequence ID" value="NZ_NIGF01000018.1"/>
</dbReference>
<dbReference type="InterPro" id="IPR004185">
    <property type="entry name" value="Glyco_hydro_13_lg-like_dom"/>
</dbReference>
<feature type="signal peptide" evidence="2">
    <location>
        <begin position="1"/>
        <end position="23"/>
    </location>
</feature>
<dbReference type="EMBL" id="NIGF01000018">
    <property type="protein sequence ID" value="PQV62929.1"/>
    <property type="molecule type" value="Genomic_DNA"/>
</dbReference>